<evidence type="ECO:0000313" key="2">
    <source>
        <dbReference type="Proteomes" id="UP000245626"/>
    </source>
</evidence>
<organism evidence="1 2">
    <name type="scientific">Violaceomyces palustris</name>
    <dbReference type="NCBI Taxonomy" id="1673888"/>
    <lineage>
        <taxon>Eukaryota</taxon>
        <taxon>Fungi</taxon>
        <taxon>Dikarya</taxon>
        <taxon>Basidiomycota</taxon>
        <taxon>Ustilaginomycotina</taxon>
        <taxon>Ustilaginomycetes</taxon>
        <taxon>Violaceomycetales</taxon>
        <taxon>Violaceomycetaceae</taxon>
        <taxon>Violaceomyces</taxon>
    </lineage>
</organism>
<keyword evidence="2" id="KW-1185">Reference proteome</keyword>
<name>A0ACD0NXU9_9BASI</name>
<sequence length="1350" mass="142609">MAERVEEQQHPVEDPDHDLSGNAAAINDQDFTGEITSDADPVTTSITIVTEPTDHPTSADLTVQPHTQDPTDHLSRPQAQENQQQQQQEHDRGNQQQNEESPAHQGQLHDPSSNEHLQQSQEQPQLRLQQEQSEGYRHDQPLQFHPESAHQAREPSIDRHDGQVIQNVGQNPDSDHPPHTGGNGQSNDDDATNGQVEQQNDPAAPFLASFLAQAQAQNAKLGSTGDMIRGEDGIVPQPDEAALVAAAAAMAAAQGHSLAGHANAVEESDVSKQAEVLASLSSAELGPYFLAAAAGFQQQQQQHEGGAEAAGGVGLHPEEAGPQAVPLCSPYHSDLSPFPLGLGKRVVSGLAAREQDRSMGNGASEDTGKYGGQSGIQIGLGKTRCYWAILTTPPGPTPEDSVMRPQEDLRFVYLDPVLQHHLDAQADAMVGSSFFDYVHPEEKDRASDDMKKIVESRTLFGSVTRCRYSRIPRIREMLGAIDPPRDEEAHKYVEDDNFVAIDIVINWIGDDMALCFFHAIIDKGPEDNDENNRTDWTNWCGTPAEAFDVEQCAKMWMQVKARKDLTPDPSGPAHVFQVLQAGETGDVLFSWPPPRLFPKDASEVAISGSEAITYNDGSYFADDFARLAQGVSIAPGSSQLSDANTSCTRRFRAKHTLATEGLIRSIESVLIPYGHIVLACFNTTFQQQLPRADPRLFEHAKASVEAAQGRTRKAEDDASGPNKRARDANWNSQDAAQNLIYHSQQQQQQFARPEAGENSASEAQWNGHNFDSSSLDPALGSLNSLANASLGYASYHGGEEAQNGQNPQQNGTSHGNAGFNTSGRPGYDERNPPMSGLGGANDPGGSVATLAAVAAAAAAQTKSCTGCGTSNSPEWRRGPTGHKTLCNACGLRYSRSLSRRPKKKGKDGQIEYIEPTGDPSVVPKSRGGGGGSLPGTHRKTSKKKKLEAEAAARAAAAAAAAAGGDSTSASAASPQISGLLPGSDTRDANGRAHVQIKTSQDAGDTSMSQPGDVTVGDTTMGDTTTGDSIVGDSTIGDTSYITTSGPDASISVHYPSVAASSADVSGTSHFVFDPSVGGSQFHSQPLPPTSEPAGNDESAVAIDPSISADPIQSYSASFSAVNIPSEESEASAAVNHQHGQTGACSGSSETQQDPSSEAHQEAMPSYDGQRGQEEAQVKEQSEQGPAILGSDSVIAENVPQAASANEHQAAQAHGQDSFTADQAHGLESLSSHAIKEQLADGRASHVDPGPEGQQDGTKVEPAFQAIPQADTGAEHVHDPEHDHQLPADHANLETPEPAPQEDPKKPTEAATSFPEEEGQLASEMNESQATAPEPSATSGQAGAAASVAAT</sequence>
<evidence type="ECO:0000313" key="1">
    <source>
        <dbReference type="EMBL" id="PWN50611.1"/>
    </source>
</evidence>
<dbReference type="EMBL" id="KZ819915">
    <property type="protein sequence ID" value="PWN50611.1"/>
    <property type="molecule type" value="Genomic_DNA"/>
</dbReference>
<proteinExistence type="predicted"/>
<dbReference type="Proteomes" id="UP000245626">
    <property type="component" value="Unassembled WGS sequence"/>
</dbReference>
<protein>
    <submittedName>
        <fullName evidence="1">Uncharacterized protein</fullName>
    </submittedName>
</protein>
<accession>A0ACD0NXU9</accession>
<gene>
    <name evidence="1" type="ORF">IE53DRAFT_87207</name>
</gene>
<reference evidence="1 2" key="1">
    <citation type="journal article" date="2018" name="Mol. Biol. Evol.">
        <title>Broad Genomic Sampling Reveals a Smut Pathogenic Ancestry of the Fungal Clade Ustilaginomycotina.</title>
        <authorList>
            <person name="Kijpornyongpan T."/>
            <person name="Mondo S.J."/>
            <person name="Barry K."/>
            <person name="Sandor L."/>
            <person name="Lee J."/>
            <person name="Lipzen A."/>
            <person name="Pangilinan J."/>
            <person name="LaButti K."/>
            <person name="Hainaut M."/>
            <person name="Henrissat B."/>
            <person name="Grigoriev I.V."/>
            <person name="Spatafora J.W."/>
            <person name="Aime M.C."/>
        </authorList>
    </citation>
    <scope>NUCLEOTIDE SEQUENCE [LARGE SCALE GENOMIC DNA]</scope>
    <source>
        <strain evidence="1 2">SA 807</strain>
    </source>
</reference>